<name>A0A7S4LHW2_9EUGL</name>
<proteinExistence type="predicted"/>
<gene>
    <name evidence="2" type="ORF">EGYM00163_LOCUS41389</name>
</gene>
<dbReference type="EMBL" id="HBJA01120310">
    <property type="protein sequence ID" value="CAE0830109.1"/>
    <property type="molecule type" value="Transcribed_RNA"/>
</dbReference>
<evidence type="ECO:0000313" key="2">
    <source>
        <dbReference type="EMBL" id="CAE0830109.1"/>
    </source>
</evidence>
<protein>
    <submittedName>
        <fullName evidence="2">Uncharacterized protein</fullName>
    </submittedName>
</protein>
<sequence>MSIYAIGFKISQGGFSSIMVGPSRANMEEEQPSLEMPTCTAIVRQMAVSTQVHNTQMEGVLGPLHRKPHPSALIHADLPQPAHSPASVSTPHTAPRNTRQQPRRLTVPDGPRCTPQGKHAAARCSMQQCAYQPE</sequence>
<feature type="region of interest" description="Disordered" evidence="1">
    <location>
        <begin position="61"/>
        <end position="123"/>
    </location>
</feature>
<dbReference type="AlphaFoldDB" id="A0A7S4LHW2"/>
<feature type="compositionally biased region" description="Polar residues" evidence="1">
    <location>
        <begin position="86"/>
        <end position="100"/>
    </location>
</feature>
<accession>A0A7S4LHW2</accession>
<evidence type="ECO:0000256" key="1">
    <source>
        <dbReference type="SAM" id="MobiDB-lite"/>
    </source>
</evidence>
<reference evidence="2" key="1">
    <citation type="submission" date="2021-01" db="EMBL/GenBank/DDBJ databases">
        <authorList>
            <person name="Corre E."/>
            <person name="Pelletier E."/>
            <person name="Niang G."/>
            <person name="Scheremetjew M."/>
            <person name="Finn R."/>
            <person name="Kale V."/>
            <person name="Holt S."/>
            <person name="Cochrane G."/>
            <person name="Meng A."/>
            <person name="Brown T."/>
            <person name="Cohen L."/>
        </authorList>
    </citation>
    <scope>NUCLEOTIDE SEQUENCE</scope>
    <source>
        <strain evidence="2">CCMP1594</strain>
    </source>
</reference>
<organism evidence="2">
    <name type="scientific">Eutreptiella gymnastica</name>
    <dbReference type="NCBI Taxonomy" id="73025"/>
    <lineage>
        <taxon>Eukaryota</taxon>
        <taxon>Discoba</taxon>
        <taxon>Euglenozoa</taxon>
        <taxon>Euglenida</taxon>
        <taxon>Spirocuta</taxon>
        <taxon>Euglenophyceae</taxon>
        <taxon>Eutreptiales</taxon>
        <taxon>Eutreptiaceae</taxon>
        <taxon>Eutreptiella</taxon>
    </lineage>
</organism>